<feature type="transmembrane region" description="Helical" evidence="1">
    <location>
        <begin position="77"/>
        <end position="98"/>
    </location>
</feature>
<keyword evidence="1" id="KW-0812">Transmembrane</keyword>
<reference evidence="2" key="1">
    <citation type="journal article" date="2021" name="ISME J.">
        <title>Fine-scale metabolic discontinuity in a stratified prokaryote microbiome of a Red Sea deep halocline.</title>
        <authorList>
            <person name="Michoud G."/>
            <person name="Ngugi D.K."/>
            <person name="Barozzi A."/>
            <person name="Merlino G."/>
            <person name="Calleja M.L."/>
            <person name="Delgado-Huertas A."/>
            <person name="Moran X.A.G."/>
            <person name="Daffonchio D."/>
        </authorList>
    </citation>
    <scope>NUCLEOTIDE SEQUENCE</scope>
    <source>
        <strain evidence="2">SuakinDeep_MAG55_1</strain>
    </source>
</reference>
<dbReference type="Proteomes" id="UP000722750">
    <property type="component" value="Unassembled WGS sequence"/>
</dbReference>
<protein>
    <submittedName>
        <fullName evidence="2">Uncharacterized protein</fullName>
    </submittedName>
</protein>
<proteinExistence type="predicted"/>
<keyword evidence="1" id="KW-0472">Membrane</keyword>
<feature type="transmembrane region" description="Helical" evidence="1">
    <location>
        <begin position="104"/>
        <end position="124"/>
    </location>
</feature>
<comment type="caution">
    <text evidence="2">The sequence shown here is derived from an EMBL/GenBank/DDBJ whole genome shotgun (WGS) entry which is preliminary data.</text>
</comment>
<dbReference type="EMBL" id="JAANXD010000040">
    <property type="protein sequence ID" value="MBS1257851.1"/>
    <property type="molecule type" value="Genomic_DNA"/>
</dbReference>
<organism evidence="2 3">
    <name type="scientific">Candidatus Scalindua arabica</name>
    <dbReference type="NCBI Taxonomy" id="1127984"/>
    <lineage>
        <taxon>Bacteria</taxon>
        <taxon>Pseudomonadati</taxon>
        <taxon>Planctomycetota</taxon>
        <taxon>Candidatus Brocadiia</taxon>
        <taxon>Candidatus Brocadiales</taxon>
        <taxon>Candidatus Scalinduaceae</taxon>
        <taxon>Candidatus Scalindua</taxon>
    </lineage>
</organism>
<evidence type="ECO:0000313" key="2">
    <source>
        <dbReference type="EMBL" id="MBS1257851.1"/>
    </source>
</evidence>
<keyword evidence="1" id="KW-1133">Transmembrane helix</keyword>
<dbReference type="AlphaFoldDB" id="A0A942A1K6"/>
<name>A0A942A1K6_9BACT</name>
<gene>
    <name evidence="2" type="ORF">MAG551_00904</name>
</gene>
<sequence>MAEIRLCGKCKKSIPSKDIEAGVTTERYGQLICKECSEAFSKKKDKGGADELQFLFESILREVKNIGRVLTYESGSWLNIVGAVAQCFVFGALVFAYTNKSGDVHSALLLAIIFQLMALTFFVIKK</sequence>
<accession>A0A942A1K6</accession>
<evidence type="ECO:0000313" key="3">
    <source>
        <dbReference type="Proteomes" id="UP000722750"/>
    </source>
</evidence>
<evidence type="ECO:0000256" key="1">
    <source>
        <dbReference type="SAM" id="Phobius"/>
    </source>
</evidence>